<dbReference type="PANTHER" id="PTHR30304:SF0">
    <property type="entry name" value="D-TAGATOSE-1,6-BISPHOSPHATE ALDOLASE SUBUNIT GATY-RELATED"/>
    <property type="match status" value="1"/>
</dbReference>
<sequence length="275" mass="28744">MTSRPVADLIAAARPGGLGAFNVITIEHAEAIAAAAEASKLPVLLQLSENTVHYHGNLAPIALACSSIAADSSADIAVHLDHATSFELIRTAVDLGIRSVMYDGSILDYAENVAATADIVRWCHDRDVFVEAELGEVGGKDGAHAPGVRTDPDEAVEFVAITGVDALAVAVGSSHAMQTRTAELDNDLIARLATKVPVPLVLHGSSGVPDAGLRAAVEHGMTKINIATRLNVLATEAIRAALADDVTIADPRRYLKPARDAIQVEVEHLLRVLAG</sequence>
<dbReference type="Gene3D" id="3.20.20.70">
    <property type="entry name" value="Aldolase class I"/>
    <property type="match status" value="1"/>
</dbReference>
<organism evidence="2 3">
    <name type="scientific">Nocardia vinacea</name>
    <dbReference type="NCBI Taxonomy" id="96468"/>
    <lineage>
        <taxon>Bacteria</taxon>
        <taxon>Bacillati</taxon>
        <taxon>Actinomycetota</taxon>
        <taxon>Actinomycetes</taxon>
        <taxon>Mycobacteriales</taxon>
        <taxon>Nocardiaceae</taxon>
        <taxon>Nocardia</taxon>
    </lineage>
</organism>
<dbReference type="Proteomes" id="UP001432062">
    <property type="component" value="Chromosome"/>
</dbReference>
<dbReference type="RefSeq" id="WP_329413883.1">
    <property type="nucleotide sequence ID" value="NZ_CP109441.1"/>
</dbReference>
<comment type="cofactor">
    <cofactor evidence="1">
        <name>Zn(2+)</name>
        <dbReference type="ChEBI" id="CHEBI:29105"/>
    </cofactor>
</comment>
<dbReference type="EMBL" id="CP109441">
    <property type="protein sequence ID" value="WUV49365.1"/>
    <property type="molecule type" value="Genomic_DNA"/>
</dbReference>
<reference evidence="2" key="1">
    <citation type="submission" date="2022-10" db="EMBL/GenBank/DDBJ databases">
        <title>The complete genomes of actinobacterial strains from the NBC collection.</title>
        <authorList>
            <person name="Joergensen T.S."/>
            <person name="Alvarez Arevalo M."/>
            <person name="Sterndorff E.B."/>
            <person name="Faurdal D."/>
            <person name="Vuksanovic O."/>
            <person name="Mourched A.-S."/>
            <person name="Charusanti P."/>
            <person name="Shaw S."/>
            <person name="Blin K."/>
            <person name="Weber T."/>
        </authorList>
    </citation>
    <scope>NUCLEOTIDE SEQUENCE</scope>
    <source>
        <strain evidence="2">NBC_01482</strain>
    </source>
</reference>
<keyword evidence="3" id="KW-1185">Reference proteome</keyword>
<proteinExistence type="predicted"/>
<dbReference type="CDD" id="cd00947">
    <property type="entry name" value="TBP_aldolase_IIB"/>
    <property type="match status" value="1"/>
</dbReference>
<evidence type="ECO:0000313" key="3">
    <source>
        <dbReference type="Proteomes" id="UP001432062"/>
    </source>
</evidence>
<accession>A0ABZ1Z1F0</accession>
<dbReference type="PIRSF" id="PIRSF001359">
    <property type="entry name" value="F_bP_aldolase_II"/>
    <property type="match status" value="1"/>
</dbReference>
<evidence type="ECO:0000256" key="1">
    <source>
        <dbReference type="ARBA" id="ARBA00001947"/>
    </source>
</evidence>
<dbReference type="InterPro" id="IPR013785">
    <property type="entry name" value="Aldolase_TIM"/>
</dbReference>
<evidence type="ECO:0000313" key="2">
    <source>
        <dbReference type="EMBL" id="WUV49365.1"/>
    </source>
</evidence>
<dbReference type="PANTHER" id="PTHR30304">
    <property type="entry name" value="D-TAGATOSE-1,6-BISPHOSPHATE ALDOLASE"/>
    <property type="match status" value="1"/>
</dbReference>
<dbReference type="SUPFAM" id="SSF51569">
    <property type="entry name" value="Aldolase"/>
    <property type="match status" value="1"/>
</dbReference>
<dbReference type="InterPro" id="IPR050246">
    <property type="entry name" value="Class_II_FBP_aldolase"/>
</dbReference>
<gene>
    <name evidence="2" type="ORF">OG563_14850</name>
</gene>
<name>A0ABZ1Z1F0_9NOCA</name>
<dbReference type="Pfam" id="PF01116">
    <property type="entry name" value="F_bP_aldolase"/>
    <property type="match status" value="1"/>
</dbReference>
<dbReference type="InterPro" id="IPR000771">
    <property type="entry name" value="FBA_II"/>
</dbReference>
<protein>
    <submittedName>
        <fullName evidence="2">Class II fructose-bisphosphate aldolase</fullName>
    </submittedName>
</protein>